<dbReference type="GO" id="GO:0005886">
    <property type="term" value="C:plasma membrane"/>
    <property type="evidence" value="ECO:0007669"/>
    <property type="project" value="UniProtKB-SubCell"/>
</dbReference>
<dbReference type="EMBL" id="WBMS02000030">
    <property type="protein sequence ID" value="MWA04773.1"/>
    <property type="molecule type" value="Genomic_DNA"/>
</dbReference>
<sequence>MRHVVELSKSERTGPSERPGVPWRLIGPTVLVPNLLNSLGQSATITAVPLAASALTRSFAIAALVAALITLGQLASTLPAGWVVDRFSERTAMVGSTAVTAVGGLLAYIGSSIPLLGLGAALIGAGVSVFAMARHAWITVTVPVPVRGRTLSAVAGFTRLGNFLGPFLAAAAFHVSGRSEAAFLVVVGTSVGLLVLVAIARFPESTTPTGDHGRQGVLGTLWNSRRTLFQLGLTVSVISSMRTGRRVLVPLIGVSLGWDNVSTALLLGVTGALDFAVCYLGGSLVDRVGRIHVAVGTLVAFGLSHLAAAVALVAPASDVVYIAAVAVMSTANGISGGLVPTIGSDLADPNAPATFLSSWRLVTDAGGSVAPIAVAAFAGALGLGSACLAMALTASVAAGLLPRYARRHLRTRHPQP</sequence>
<feature type="transmembrane region" description="Helical" evidence="7">
    <location>
        <begin position="115"/>
        <end position="133"/>
    </location>
</feature>
<evidence type="ECO:0000256" key="4">
    <source>
        <dbReference type="ARBA" id="ARBA00022692"/>
    </source>
</evidence>
<keyword evidence="2" id="KW-0813">Transport</keyword>
<proteinExistence type="predicted"/>
<dbReference type="GO" id="GO:0022857">
    <property type="term" value="F:transmembrane transporter activity"/>
    <property type="evidence" value="ECO:0007669"/>
    <property type="project" value="InterPro"/>
</dbReference>
<evidence type="ECO:0000256" key="7">
    <source>
        <dbReference type="SAM" id="Phobius"/>
    </source>
</evidence>
<feature type="transmembrane region" description="Helical" evidence="7">
    <location>
        <begin position="369"/>
        <end position="402"/>
    </location>
</feature>
<accession>A0A6I4MGC6</accession>
<feature type="domain" description="Major facilitator superfamily (MFS) profile" evidence="8">
    <location>
        <begin position="1"/>
        <end position="410"/>
    </location>
</feature>
<evidence type="ECO:0000256" key="2">
    <source>
        <dbReference type="ARBA" id="ARBA00022448"/>
    </source>
</evidence>
<name>A0A6I4MGC6_9ACTN</name>
<dbReference type="AlphaFoldDB" id="A0A6I4MGC6"/>
<evidence type="ECO:0000259" key="8">
    <source>
        <dbReference type="PROSITE" id="PS50850"/>
    </source>
</evidence>
<evidence type="ECO:0000313" key="10">
    <source>
        <dbReference type="Proteomes" id="UP000462055"/>
    </source>
</evidence>
<dbReference type="InterPro" id="IPR050171">
    <property type="entry name" value="MFS_Transporters"/>
</dbReference>
<keyword evidence="4 7" id="KW-0812">Transmembrane</keyword>
<dbReference type="InterPro" id="IPR011701">
    <property type="entry name" value="MFS"/>
</dbReference>
<evidence type="ECO:0000256" key="1">
    <source>
        <dbReference type="ARBA" id="ARBA00004651"/>
    </source>
</evidence>
<comment type="caution">
    <text evidence="9">The sequence shown here is derived from an EMBL/GenBank/DDBJ whole genome shotgun (WGS) entry which is preliminary data.</text>
</comment>
<keyword evidence="10" id="KW-1185">Reference proteome</keyword>
<dbReference type="PROSITE" id="PS50850">
    <property type="entry name" value="MFS"/>
    <property type="match status" value="1"/>
</dbReference>
<evidence type="ECO:0000313" key="9">
    <source>
        <dbReference type="EMBL" id="MWA04773.1"/>
    </source>
</evidence>
<dbReference type="InterPro" id="IPR036259">
    <property type="entry name" value="MFS_trans_sf"/>
</dbReference>
<evidence type="ECO:0000256" key="5">
    <source>
        <dbReference type="ARBA" id="ARBA00022989"/>
    </source>
</evidence>
<feature type="transmembrane region" description="Helical" evidence="7">
    <location>
        <begin position="181"/>
        <end position="200"/>
    </location>
</feature>
<feature type="transmembrane region" description="Helical" evidence="7">
    <location>
        <begin position="59"/>
        <end position="84"/>
    </location>
</feature>
<dbReference type="Pfam" id="PF07690">
    <property type="entry name" value="MFS_1"/>
    <property type="match status" value="1"/>
</dbReference>
<comment type="subcellular location">
    <subcellularLocation>
        <location evidence="1">Cell membrane</location>
        <topology evidence="1">Multi-pass membrane protein</topology>
    </subcellularLocation>
</comment>
<dbReference type="Proteomes" id="UP000462055">
    <property type="component" value="Unassembled WGS sequence"/>
</dbReference>
<feature type="transmembrane region" description="Helical" evidence="7">
    <location>
        <begin position="154"/>
        <end position="175"/>
    </location>
</feature>
<dbReference type="PANTHER" id="PTHR23517">
    <property type="entry name" value="RESISTANCE PROTEIN MDTM, PUTATIVE-RELATED-RELATED"/>
    <property type="match status" value="1"/>
</dbReference>
<evidence type="ECO:0000256" key="6">
    <source>
        <dbReference type="ARBA" id="ARBA00023136"/>
    </source>
</evidence>
<organism evidence="9 10">
    <name type="scientific">Actinomadura physcomitrii</name>
    <dbReference type="NCBI Taxonomy" id="2650748"/>
    <lineage>
        <taxon>Bacteria</taxon>
        <taxon>Bacillati</taxon>
        <taxon>Actinomycetota</taxon>
        <taxon>Actinomycetes</taxon>
        <taxon>Streptosporangiales</taxon>
        <taxon>Thermomonosporaceae</taxon>
        <taxon>Actinomadura</taxon>
    </lineage>
</organism>
<reference evidence="9" key="1">
    <citation type="submission" date="2019-12" db="EMBL/GenBank/DDBJ databases">
        <title>Actinomadura physcomitrii sp. nov., a novel actinomycete isolated from moss [Physcomitrium sphaericum (Ludw) Fuernr].</title>
        <authorList>
            <person name="Zhuang X."/>
        </authorList>
    </citation>
    <scope>NUCLEOTIDE SEQUENCE [LARGE SCALE GENOMIC DNA]</scope>
    <source>
        <strain evidence="9">LD22</strain>
    </source>
</reference>
<feature type="transmembrane region" description="Helical" evidence="7">
    <location>
        <begin position="91"/>
        <end position="109"/>
    </location>
</feature>
<keyword evidence="5 7" id="KW-1133">Transmembrane helix</keyword>
<gene>
    <name evidence="9" type="ORF">F8568_031260</name>
</gene>
<dbReference type="InterPro" id="IPR020846">
    <property type="entry name" value="MFS_dom"/>
</dbReference>
<keyword evidence="3" id="KW-1003">Cell membrane</keyword>
<keyword evidence="6 7" id="KW-0472">Membrane</keyword>
<feature type="transmembrane region" description="Helical" evidence="7">
    <location>
        <begin position="264"/>
        <end position="285"/>
    </location>
</feature>
<feature type="transmembrane region" description="Helical" evidence="7">
    <location>
        <begin position="291"/>
        <end position="312"/>
    </location>
</feature>
<dbReference type="Gene3D" id="1.20.1250.20">
    <property type="entry name" value="MFS general substrate transporter like domains"/>
    <property type="match status" value="1"/>
</dbReference>
<protein>
    <submittedName>
        <fullName evidence="9">MFS transporter</fullName>
    </submittedName>
</protein>
<dbReference type="SUPFAM" id="SSF103473">
    <property type="entry name" value="MFS general substrate transporter"/>
    <property type="match status" value="1"/>
</dbReference>
<evidence type="ECO:0000256" key="3">
    <source>
        <dbReference type="ARBA" id="ARBA00022475"/>
    </source>
</evidence>